<name>X0WPQ3_9ZZZZ</name>
<organism evidence="1">
    <name type="scientific">marine sediment metagenome</name>
    <dbReference type="NCBI Taxonomy" id="412755"/>
    <lineage>
        <taxon>unclassified sequences</taxon>
        <taxon>metagenomes</taxon>
        <taxon>ecological metagenomes</taxon>
    </lineage>
</organism>
<evidence type="ECO:0008006" key="2">
    <source>
        <dbReference type="Google" id="ProtNLM"/>
    </source>
</evidence>
<accession>X0WPQ3</accession>
<feature type="non-terminal residue" evidence="1">
    <location>
        <position position="1"/>
    </location>
</feature>
<dbReference type="PANTHER" id="PTHR37947">
    <property type="entry name" value="BLL2462 PROTEIN"/>
    <property type="match status" value="1"/>
</dbReference>
<dbReference type="EMBL" id="BARS01041477">
    <property type="protein sequence ID" value="GAG32635.1"/>
    <property type="molecule type" value="Genomic_DNA"/>
</dbReference>
<protein>
    <recommendedName>
        <fullName evidence="2">VWA domain-containing protein</fullName>
    </recommendedName>
</protein>
<gene>
    <name evidence="1" type="ORF">S01H1_63071</name>
</gene>
<sequence length="190" mass="20533">TENRLLSQTRAARLFTDRKGYDYAEPVQVTLQLAGADLAGALPGEITGRYRSVDRKHAGEFTLTRLGPKARIFEGRFTPPAQGAYVVTADLEPPAMQGAAPQAGVQVQATSLELLDGAADHEALGQLAKQTGGTALYLDELDGLASLLPDRRVKIPDDLAEPIWDTRLVLGLMVLVLAAEWGLRKWFGLI</sequence>
<comment type="caution">
    <text evidence="1">The sequence shown here is derived from an EMBL/GenBank/DDBJ whole genome shotgun (WGS) entry which is preliminary data.</text>
</comment>
<reference evidence="1" key="1">
    <citation type="journal article" date="2014" name="Front. Microbiol.">
        <title>High frequency of phylogenetically diverse reductive dehalogenase-homologous genes in deep subseafloor sedimentary metagenomes.</title>
        <authorList>
            <person name="Kawai M."/>
            <person name="Futagami T."/>
            <person name="Toyoda A."/>
            <person name="Takaki Y."/>
            <person name="Nishi S."/>
            <person name="Hori S."/>
            <person name="Arai W."/>
            <person name="Tsubouchi T."/>
            <person name="Morono Y."/>
            <person name="Uchiyama I."/>
            <person name="Ito T."/>
            <person name="Fujiyama A."/>
            <person name="Inagaki F."/>
            <person name="Takami H."/>
        </authorList>
    </citation>
    <scope>NUCLEOTIDE SEQUENCE</scope>
    <source>
        <strain evidence="1">Expedition CK06-06</strain>
    </source>
</reference>
<dbReference type="PANTHER" id="PTHR37947:SF1">
    <property type="entry name" value="BLL2462 PROTEIN"/>
    <property type="match status" value="1"/>
</dbReference>
<proteinExistence type="predicted"/>
<evidence type="ECO:0000313" key="1">
    <source>
        <dbReference type="EMBL" id="GAG32635.1"/>
    </source>
</evidence>
<dbReference type="AlphaFoldDB" id="X0WPQ3"/>